<dbReference type="Gene3D" id="3.60.40.10">
    <property type="entry name" value="PPM-type phosphatase domain"/>
    <property type="match status" value="1"/>
</dbReference>
<dbReference type="SMART" id="SM00331">
    <property type="entry name" value="PP2C_SIG"/>
    <property type="match status" value="1"/>
</dbReference>
<dbReference type="Pfam" id="PF13672">
    <property type="entry name" value="PP2C_2"/>
    <property type="match status" value="1"/>
</dbReference>
<evidence type="ECO:0000313" key="2">
    <source>
        <dbReference type="EMBL" id="RCN56921.1"/>
    </source>
</evidence>
<keyword evidence="3" id="KW-1185">Reference proteome</keyword>
<dbReference type="EMBL" id="PSYR01000002">
    <property type="protein sequence ID" value="RCN56921.1"/>
    <property type="molecule type" value="Genomic_DNA"/>
</dbReference>
<dbReference type="SUPFAM" id="SSF81606">
    <property type="entry name" value="PP2C-like"/>
    <property type="match status" value="1"/>
</dbReference>
<name>A0A368HHC9_9GAMM</name>
<dbReference type="InterPro" id="IPR001932">
    <property type="entry name" value="PPM-type_phosphatase-like_dom"/>
</dbReference>
<organism evidence="2 3">
    <name type="scientific">Acidiferrobacter thiooxydans</name>
    <dbReference type="NCBI Taxonomy" id="163359"/>
    <lineage>
        <taxon>Bacteria</taxon>
        <taxon>Pseudomonadati</taxon>
        <taxon>Pseudomonadota</taxon>
        <taxon>Gammaproteobacteria</taxon>
        <taxon>Acidiferrobacterales</taxon>
        <taxon>Acidiferrobacteraceae</taxon>
        <taxon>Acidiferrobacter</taxon>
    </lineage>
</organism>
<comment type="caution">
    <text evidence="2">The sequence shown here is derived from an EMBL/GenBank/DDBJ whole genome shotgun (WGS) entry which is preliminary data.</text>
</comment>
<evidence type="ECO:0000313" key="3">
    <source>
        <dbReference type="Proteomes" id="UP000253250"/>
    </source>
</evidence>
<dbReference type="InterPro" id="IPR015655">
    <property type="entry name" value="PP2C"/>
</dbReference>
<proteinExistence type="predicted"/>
<dbReference type="CDD" id="cd00143">
    <property type="entry name" value="PP2Cc"/>
    <property type="match status" value="1"/>
</dbReference>
<dbReference type="SMART" id="SM00332">
    <property type="entry name" value="PP2Cc"/>
    <property type="match status" value="1"/>
</dbReference>
<feature type="domain" description="PPM-type phosphatase" evidence="1">
    <location>
        <begin position="6"/>
        <end position="249"/>
    </location>
</feature>
<dbReference type="AlphaFoldDB" id="A0A368HHC9"/>
<gene>
    <name evidence="2" type="ORF">C4900_14405</name>
</gene>
<dbReference type="OrthoDB" id="9801841at2"/>
<dbReference type="PROSITE" id="PS51746">
    <property type="entry name" value="PPM_2"/>
    <property type="match status" value="1"/>
</dbReference>
<protein>
    <submittedName>
        <fullName evidence="2">Serine/threonine-protein phosphatase</fullName>
    </submittedName>
</protein>
<sequence length="298" mass="32694">MGERAGMRYVCTQGSRQGGRAYNEDRVAIAERDAAVLMVLGDGLGGHKGGALASATLCEVAVRAFRAVRSARVQDPSNFLAFVLFQAHQTLKGLGRRLDPPIEPRTTAVLALVQDGCAYWAHVGDSRLYHLRNDATINRTHDDTMIETFRERGILDEEESRAHPEKSRLLACLGGCEEPTIHLGAETALHPGDMLLLCSDGVWEAMSDREMARALGHPVLENGLADLLLAAENRRQKAADNISAVALRWQDRTGRPAGLTPQARQLTARAFWEQGRRLIVGRKLEEMRGAAKKTSPKD</sequence>
<dbReference type="GO" id="GO:0004722">
    <property type="term" value="F:protein serine/threonine phosphatase activity"/>
    <property type="evidence" value="ECO:0007669"/>
    <property type="project" value="InterPro"/>
</dbReference>
<dbReference type="PANTHER" id="PTHR13832">
    <property type="entry name" value="PROTEIN PHOSPHATASE 2C"/>
    <property type="match status" value="1"/>
</dbReference>
<dbReference type="Proteomes" id="UP000253250">
    <property type="component" value="Unassembled WGS sequence"/>
</dbReference>
<accession>A0A368HHC9</accession>
<evidence type="ECO:0000259" key="1">
    <source>
        <dbReference type="PROSITE" id="PS51746"/>
    </source>
</evidence>
<dbReference type="InterPro" id="IPR036457">
    <property type="entry name" value="PPM-type-like_dom_sf"/>
</dbReference>
<reference evidence="2 3" key="1">
    <citation type="submission" date="2018-02" db="EMBL/GenBank/DDBJ databases">
        <title>Insights into the biology of acidophilic members of the Acidiferrobacteraceae family derived from comparative genomic analyses.</title>
        <authorList>
            <person name="Issotta F."/>
            <person name="Thyssen C."/>
            <person name="Mena C."/>
            <person name="Moya A."/>
            <person name="Bellenberg S."/>
            <person name="Sproer C."/>
            <person name="Covarrubias P.C."/>
            <person name="Sand W."/>
            <person name="Quatrini R."/>
            <person name="Vera M."/>
        </authorList>
    </citation>
    <scope>NUCLEOTIDE SEQUENCE [LARGE SCALE GENOMIC DNA]</scope>
    <source>
        <strain evidence="3">m-1</strain>
    </source>
</reference>
<dbReference type="PANTHER" id="PTHR13832:SF827">
    <property type="entry name" value="PROTEIN PHOSPHATASE 1L"/>
    <property type="match status" value="1"/>
</dbReference>